<name>A0A226WLW1_CABSO</name>
<sequence length="40" mass="4159">MFSTGGVSKSSATVSDLNVDVEESSNIADGQDCVVIYGYL</sequence>
<gene>
    <name evidence="1" type="ORF">BSU04_43310</name>
</gene>
<dbReference type="AlphaFoldDB" id="A0A226WLW1"/>
<dbReference type="EMBL" id="MTHB01000280">
    <property type="protein sequence ID" value="OXC72176.1"/>
    <property type="molecule type" value="Genomic_DNA"/>
</dbReference>
<accession>A0A226WLW1</accession>
<protein>
    <submittedName>
        <fullName evidence="1">Uncharacterized protein</fullName>
    </submittedName>
</protein>
<reference evidence="2" key="1">
    <citation type="submission" date="2017-01" db="EMBL/GenBank/DDBJ databases">
        <title>Genome Analysis of Deinococcus marmoris KOPRI26562.</title>
        <authorList>
            <person name="Kim J.H."/>
            <person name="Oh H.-M."/>
        </authorList>
    </citation>
    <scope>NUCLEOTIDE SEQUENCE [LARGE SCALE GENOMIC DNA]</scope>
    <source>
        <strain evidence="2">PAMC 26633</strain>
    </source>
</reference>
<dbReference type="RefSeq" id="WP_256983872.1">
    <property type="nucleotide sequence ID" value="NZ_MTHB01000280.1"/>
</dbReference>
<proteinExistence type="predicted"/>
<evidence type="ECO:0000313" key="2">
    <source>
        <dbReference type="Proteomes" id="UP000214720"/>
    </source>
</evidence>
<evidence type="ECO:0000313" key="1">
    <source>
        <dbReference type="EMBL" id="OXC72176.1"/>
    </source>
</evidence>
<organism evidence="1 2">
    <name type="scientific">Caballeronia sordidicola</name>
    <name type="common">Burkholderia sordidicola</name>
    <dbReference type="NCBI Taxonomy" id="196367"/>
    <lineage>
        <taxon>Bacteria</taxon>
        <taxon>Pseudomonadati</taxon>
        <taxon>Pseudomonadota</taxon>
        <taxon>Betaproteobacteria</taxon>
        <taxon>Burkholderiales</taxon>
        <taxon>Burkholderiaceae</taxon>
        <taxon>Caballeronia</taxon>
    </lineage>
</organism>
<comment type="caution">
    <text evidence="1">The sequence shown here is derived from an EMBL/GenBank/DDBJ whole genome shotgun (WGS) entry which is preliminary data.</text>
</comment>
<dbReference type="Proteomes" id="UP000214720">
    <property type="component" value="Unassembled WGS sequence"/>
</dbReference>